<gene>
    <name evidence="1" type="ORF">FMEXI_5079</name>
</gene>
<comment type="caution">
    <text evidence="1">The sequence shown here is derived from an EMBL/GenBank/DDBJ whole genome shotgun (WGS) entry which is preliminary data.</text>
</comment>
<proteinExistence type="predicted"/>
<organism evidence="1 2">
    <name type="scientific">Fusarium mexicanum</name>
    <dbReference type="NCBI Taxonomy" id="751941"/>
    <lineage>
        <taxon>Eukaryota</taxon>
        <taxon>Fungi</taxon>
        <taxon>Dikarya</taxon>
        <taxon>Ascomycota</taxon>
        <taxon>Pezizomycotina</taxon>
        <taxon>Sordariomycetes</taxon>
        <taxon>Hypocreomycetidae</taxon>
        <taxon>Hypocreales</taxon>
        <taxon>Nectriaceae</taxon>
        <taxon>Fusarium</taxon>
        <taxon>Fusarium fujikuroi species complex</taxon>
    </lineage>
</organism>
<reference evidence="1 2" key="1">
    <citation type="submission" date="2020-05" db="EMBL/GenBank/DDBJ databases">
        <title>Identification and distribution of gene clusters putatively required for synthesis of sphingolipid metabolism inhibitors in phylogenetically diverse species of the filamentous fungus Fusarium.</title>
        <authorList>
            <person name="Kim H.-S."/>
            <person name="Busman M."/>
            <person name="Brown D.W."/>
            <person name="Divon H."/>
            <person name="Uhlig S."/>
            <person name="Proctor R.H."/>
        </authorList>
    </citation>
    <scope>NUCLEOTIDE SEQUENCE [LARGE SCALE GENOMIC DNA]</scope>
    <source>
        <strain evidence="1 2">NRRL 53147</strain>
    </source>
</reference>
<dbReference type="Proteomes" id="UP000522262">
    <property type="component" value="Unassembled WGS sequence"/>
</dbReference>
<sequence length="628" mass="71138">MDFLTLRDWLSPDSAGDTSFGHLKYEPDHQPTEYLWIELLAMLDQREYSRRLVAVQPGEHLRTCEEWLEFVKGCWSRSETLADVDRTTFVFEIHPVMSVSCTMALLATIQTAIETAPGNVTRLLTVSSTDVDQAFVRLVEHYGYESPRLFTHVNRVSSETEPEDLRTIYCTSKAELNRRAIERIGSLQGKQIVIDTQPCDLAAILDLDDSWKHVCMVSSDFKLIANVFLGSLENVVLHVLPGTYSPLPLRGYDHVHVIAESDPMTYETDTATNQMTVSMRQWNIEERKEVREYVHRLGTKPSSVVFYVDQPKREDVNLEWWEDGPVLRRQNVWSRSLGAFIASVTSLGLNVDAAAVAQCFVPDGMNTLYQTMVKRLHTQGIINLGQHGHLAMNLEGQELTVFFTVLSLVRYDYRLAYLIAQESETEGDVALQVKIQLAAVMTVGGLSLFDFDESLGGSEPADTPEAVAAACTGYTAPLDDQEACGLRLLILIQFRSQGLQCVRTGLSVSKRMSSGKLVVRSPLQADWQNEFEFLDVSTRCTITDVMNEVGLTLDWEKVLPRDECVFGIYHHLIRGDGKVAFKDWTRVHPWAVDDWIRRNRDRSGTYEATIQTMDTVETLPRPNYDQYN</sequence>
<keyword evidence="2" id="KW-1185">Reference proteome</keyword>
<name>A0A8H5J2M2_9HYPO</name>
<accession>A0A8H5J2M2</accession>
<evidence type="ECO:0000313" key="2">
    <source>
        <dbReference type="Proteomes" id="UP000522262"/>
    </source>
</evidence>
<protein>
    <submittedName>
        <fullName evidence="1">Uncharacterized protein</fullName>
    </submittedName>
</protein>
<dbReference type="EMBL" id="JAAOAM010000104">
    <property type="protein sequence ID" value="KAF5547753.1"/>
    <property type="molecule type" value="Genomic_DNA"/>
</dbReference>
<evidence type="ECO:0000313" key="1">
    <source>
        <dbReference type="EMBL" id="KAF5547753.1"/>
    </source>
</evidence>
<dbReference type="AlphaFoldDB" id="A0A8H5J2M2"/>